<dbReference type="RefSeq" id="WP_139598777.1">
    <property type="nucleotide sequence ID" value="NZ_VDDC01000018.1"/>
</dbReference>
<name>A0A5C4R5F8_9RHOB</name>
<comment type="similarity">
    <text evidence="1">Belongs to the OsmC/Ohr family.</text>
</comment>
<evidence type="ECO:0000313" key="3">
    <source>
        <dbReference type="Proteomes" id="UP000304880"/>
    </source>
</evidence>
<dbReference type="AlphaFoldDB" id="A0A5C4R5F8"/>
<dbReference type="PANTHER" id="PTHR33797">
    <property type="entry name" value="ORGANIC HYDROPEROXIDE RESISTANCE PROTEIN-LIKE"/>
    <property type="match status" value="1"/>
</dbReference>
<dbReference type="PANTHER" id="PTHR33797:SF2">
    <property type="entry name" value="ORGANIC HYDROPEROXIDE RESISTANCE PROTEIN-LIKE"/>
    <property type="match status" value="1"/>
</dbReference>
<dbReference type="InterPro" id="IPR019953">
    <property type="entry name" value="OHR"/>
</dbReference>
<dbReference type="NCBIfam" id="TIGR03561">
    <property type="entry name" value="organ_hyd_perox"/>
    <property type="match status" value="1"/>
</dbReference>
<dbReference type="GO" id="GO:0006979">
    <property type="term" value="P:response to oxidative stress"/>
    <property type="evidence" value="ECO:0007669"/>
    <property type="project" value="InterPro"/>
</dbReference>
<evidence type="ECO:0000256" key="1">
    <source>
        <dbReference type="ARBA" id="ARBA00007378"/>
    </source>
</evidence>
<dbReference type="EMBL" id="VDDC01000018">
    <property type="protein sequence ID" value="TNH39118.1"/>
    <property type="molecule type" value="Genomic_DNA"/>
</dbReference>
<evidence type="ECO:0000313" key="2">
    <source>
        <dbReference type="EMBL" id="TNH39118.1"/>
    </source>
</evidence>
<dbReference type="Gene3D" id="3.30.300.20">
    <property type="match status" value="1"/>
</dbReference>
<dbReference type="InterPro" id="IPR003718">
    <property type="entry name" value="OsmC/Ohr_fam"/>
</dbReference>
<gene>
    <name evidence="2" type="ORF">FHD67_11535</name>
</gene>
<accession>A0A5C4R5F8</accession>
<dbReference type="Gene3D" id="2.20.25.10">
    <property type="match status" value="1"/>
</dbReference>
<sequence length="142" mass="14435">MPEKILYRTAATATGGGRDGKTALNDGTSSIDLVVPKELGGPGGDGLNPEKLFALGYAACFMGAMRHYAASQKVKVPDDAAVNVSVGIGPRSDPGFGLDVQIAVSLPGMDPAVAQDLIEGGHKVCPYSHATAGTLTITPTLV</sequence>
<organism evidence="2 3">
    <name type="scientific">Paracoccus haeundaensis</name>
    <dbReference type="NCBI Taxonomy" id="225362"/>
    <lineage>
        <taxon>Bacteria</taxon>
        <taxon>Pseudomonadati</taxon>
        <taxon>Pseudomonadota</taxon>
        <taxon>Alphaproteobacteria</taxon>
        <taxon>Rhodobacterales</taxon>
        <taxon>Paracoccaceae</taxon>
        <taxon>Paracoccus</taxon>
    </lineage>
</organism>
<dbReference type="Pfam" id="PF02566">
    <property type="entry name" value="OsmC"/>
    <property type="match status" value="1"/>
</dbReference>
<dbReference type="SUPFAM" id="SSF82784">
    <property type="entry name" value="OsmC-like"/>
    <property type="match status" value="1"/>
</dbReference>
<protein>
    <submittedName>
        <fullName evidence="2">Organic hydroperoxide resistance protein</fullName>
    </submittedName>
</protein>
<proteinExistence type="inferred from homology"/>
<reference evidence="2 3" key="1">
    <citation type="submission" date="2019-06" db="EMBL/GenBank/DDBJ databases">
        <authorList>
            <person name="Li J."/>
        </authorList>
    </citation>
    <scope>NUCLEOTIDE SEQUENCE [LARGE SCALE GENOMIC DNA]</scope>
    <source>
        <strain evidence="2 3">CGMCC 1.8012</strain>
    </source>
</reference>
<dbReference type="InterPro" id="IPR015946">
    <property type="entry name" value="KH_dom-like_a/b"/>
</dbReference>
<keyword evidence="3" id="KW-1185">Reference proteome</keyword>
<dbReference type="InterPro" id="IPR036102">
    <property type="entry name" value="OsmC/Ohrsf"/>
</dbReference>
<dbReference type="Proteomes" id="UP000304880">
    <property type="component" value="Unassembled WGS sequence"/>
</dbReference>
<comment type="caution">
    <text evidence="2">The sequence shown here is derived from an EMBL/GenBank/DDBJ whole genome shotgun (WGS) entry which is preliminary data.</text>
</comment>